<dbReference type="InterPro" id="IPR002729">
    <property type="entry name" value="CRISPR-assoc_Cas1"/>
</dbReference>
<dbReference type="NCBIfam" id="TIGR03639">
    <property type="entry name" value="cas1_NMENI"/>
    <property type="match status" value="1"/>
</dbReference>
<comment type="cofactor">
    <cofactor evidence="10">
        <name>Mg(2+)</name>
        <dbReference type="ChEBI" id="CHEBI:18420"/>
    </cofactor>
    <cofactor evidence="10">
        <name>Mn(2+)</name>
        <dbReference type="ChEBI" id="CHEBI:29035"/>
    </cofactor>
</comment>
<dbReference type="InterPro" id="IPR050646">
    <property type="entry name" value="Cas1"/>
</dbReference>
<dbReference type="PANTHER" id="PTHR34353:SF2">
    <property type="entry name" value="CRISPR-ASSOCIATED ENDONUCLEASE CAS1 1"/>
    <property type="match status" value="1"/>
</dbReference>
<accession>A0A1H3KUY1</accession>
<evidence type="ECO:0000313" key="12">
    <source>
        <dbReference type="Proteomes" id="UP000183918"/>
    </source>
</evidence>
<evidence type="ECO:0000256" key="6">
    <source>
        <dbReference type="ARBA" id="ARBA00023118"/>
    </source>
</evidence>
<dbReference type="InterPro" id="IPR019855">
    <property type="entry name" value="CRISPR-assoc_Cas1_NMENI"/>
</dbReference>
<sequence length="303" mass="35263">MGFRVVFIENKVNMKIKLDNIVIDNGERESWIPINDVNMIVVDNIQTTITGRTLCLLAQNNVGLIICNQEHLPIGYYSSYDNHSRISKFIGFQIQRNKEFYDKLWKDIVQSKLENQAQFLEKYEFSQDVINSIRAFKVEVVDGDITNREAHGAKIYFNEMMGESFSRGNDEILLNSGLDYGYTIIRSYIARLCVGYGLNSQLGIHHKNEYNRFNLVDDIMEPVRPIVDLFAYKLLKNEQFFKAHHRADLVNLLNHKILYKNKKMYLCNMLEDYVSDTAAFIAGKRSKIIFPEVNNYIGEENEV</sequence>
<keyword evidence="1 10" id="KW-0540">Nuclease</keyword>
<dbReference type="GO" id="GO:0051607">
    <property type="term" value="P:defense response to virus"/>
    <property type="evidence" value="ECO:0007669"/>
    <property type="project" value="UniProtKB-UniRule"/>
</dbReference>
<dbReference type="PANTHER" id="PTHR34353">
    <property type="entry name" value="CRISPR-ASSOCIATED ENDONUCLEASE CAS1 1"/>
    <property type="match status" value="1"/>
</dbReference>
<dbReference type="NCBIfam" id="TIGR00287">
    <property type="entry name" value="cas1"/>
    <property type="match status" value="1"/>
</dbReference>
<evidence type="ECO:0000256" key="3">
    <source>
        <dbReference type="ARBA" id="ARBA00022759"/>
    </source>
</evidence>
<dbReference type="GO" id="GO:0003677">
    <property type="term" value="F:DNA binding"/>
    <property type="evidence" value="ECO:0007669"/>
    <property type="project" value="UniProtKB-KW"/>
</dbReference>
<reference evidence="11 12" key="1">
    <citation type="submission" date="2016-10" db="EMBL/GenBank/DDBJ databases">
        <authorList>
            <person name="de Groot N.N."/>
        </authorList>
    </citation>
    <scope>NUCLEOTIDE SEQUENCE [LARGE SCALE GENOMIC DNA]</scope>
    <source>
        <strain evidence="11 12">DSM 14045</strain>
    </source>
</reference>
<dbReference type="EC" id="3.1.-.-" evidence="10"/>
<evidence type="ECO:0000256" key="8">
    <source>
        <dbReference type="ARBA" id="ARBA00023211"/>
    </source>
</evidence>
<keyword evidence="5 10" id="KW-0460">Magnesium</keyword>
<dbReference type="GO" id="GO:0016787">
    <property type="term" value="F:hydrolase activity"/>
    <property type="evidence" value="ECO:0007669"/>
    <property type="project" value="UniProtKB-KW"/>
</dbReference>
<evidence type="ECO:0000256" key="4">
    <source>
        <dbReference type="ARBA" id="ARBA00022801"/>
    </source>
</evidence>
<evidence type="ECO:0000256" key="5">
    <source>
        <dbReference type="ARBA" id="ARBA00022842"/>
    </source>
</evidence>
<dbReference type="GO" id="GO:0043571">
    <property type="term" value="P:maintenance of CRISPR repeat elements"/>
    <property type="evidence" value="ECO:0007669"/>
    <property type="project" value="UniProtKB-UniRule"/>
</dbReference>
<feature type="binding site" evidence="10">
    <location>
        <position position="149"/>
    </location>
    <ligand>
        <name>Mn(2+)</name>
        <dbReference type="ChEBI" id="CHEBI:29035"/>
    </ligand>
</feature>
<feature type="binding site" evidence="10">
    <location>
        <position position="206"/>
    </location>
    <ligand>
        <name>Mn(2+)</name>
        <dbReference type="ChEBI" id="CHEBI:29035"/>
    </ligand>
</feature>
<gene>
    <name evidence="10" type="primary">cas1</name>
    <name evidence="11" type="ORF">SAMN02910414_01823</name>
</gene>
<keyword evidence="3 10" id="KW-0255">Endonuclease</keyword>
<evidence type="ECO:0000313" key="11">
    <source>
        <dbReference type="EMBL" id="SDY55826.1"/>
    </source>
</evidence>
<dbReference type="EMBL" id="FNPG01000022">
    <property type="protein sequence ID" value="SDY55826.1"/>
    <property type="molecule type" value="Genomic_DNA"/>
</dbReference>
<protein>
    <recommendedName>
        <fullName evidence="10">CRISPR-associated endonuclease Cas1</fullName>
        <ecNumber evidence="10">3.1.-.-</ecNumber>
    </recommendedName>
</protein>
<dbReference type="Gene3D" id="1.20.120.920">
    <property type="entry name" value="CRISPR-associated endonuclease Cas1, C-terminal domain"/>
    <property type="match status" value="1"/>
</dbReference>
<evidence type="ECO:0000256" key="10">
    <source>
        <dbReference type="HAMAP-Rule" id="MF_01470"/>
    </source>
</evidence>
<comment type="subunit">
    <text evidence="9 10">Homodimer, forms a heterotetramer with a Cas2 homodimer.</text>
</comment>
<dbReference type="STRING" id="1122142.SAMN02910414_01823"/>
<keyword evidence="2 10" id="KW-0479">Metal-binding</keyword>
<comment type="function">
    <text evidence="10">CRISPR (clustered regularly interspaced short palindromic repeat), is an adaptive immune system that provides protection against mobile genetic elements (viruses, transposable elements and conjugative plasmids). CRISPR clusters contain spacers, sequences complementary to antecedent mobile elements, and target invading nucleic acids. CRISPR clusters are transcribed and processed into CRISPR RNA (crRNA). Acts as a dsDNA endonuclease. Involved in the integration of spacer DNA into the CRISPR cassette.</text>
</comment>
<keyword evidence="4 10" id="KW-0378">Hydrolase</keyword>
<dbReference type="AlphaFoldDB" id="A0A1H3KUY1"/>
<evidence type="ECO:0000256" key="2">
    <source>
        <dbReference type="ARBA" id="ARBA00022723"/>
    </source>
</evidence>
<dbReference type="HAMAP" id="MF_01470">
    <property type="entry name" value="Cas1"/>
    <property type="match status" value="1"/>
</dbReference>
<dbReference type="GO" id="GO:0004520">
    <property type="term" value="F:DNA endonuclease activity"/>
    <property type="evidence" value="ECO:0007669"/>
    <property type="project" value="InterPro"/>
</dbReference>
<evidence type="ECO:0000256" key="7">
    <source>
        <dbReference type="ARBA" id="ARBA00023125"/>
    </source>
</evidence>
<feature type="binding site" evidence="10">
    <location>
        <position position="221"/>
    </location>
    <ligand>
        <name>Mn(2+)</name>
        <dbReference type="ChEBI" id="CHEBI:29035"/>
    </ligand>
</feature>
<organism evidence="11 12">
    <name type="scientific">Lachnobacterium bovis DSM 14045</name>
    <dbReference type="NCBI Taxonomy" id="1122142"/>
    <lineage>
        <taxon>Bacteria</taxon>
        <taxon>Bacillati</taxon>
        <taxon>Bacillota</taxon>
        <taxon>Clostridia</taxon>
        <taxon>Lachnospirales</taxon>
        <taxon>Lachnospiraceae</taxon>
        <taxon>Lachnobacterium</taxon>
    </lineage>
</organism>
<dbReference type="Proteomes" id="UP000183918">
    <property type="component" value="Unassembled WGS sequence"/>
</dbReference>
<comment type="similarity">
    <text evidence="10">Belongs to the CRISPR-associated endonuclease Cas1 family.</text>
</comment>
<keyword evidence="6 10" id="KW-0051">Antiviral defense</keyword>
<dbReference type="GO" id="GO:0046872">
    <property type="term" value="F:metal ion binding"/>
    <property type="evidence" value="ECO:0007669"/>
    <property type="project" value="UniProtKB-UniRule"/>
</dbReference>
<proteinExistence type="inferred from homology"/>
<evidence type="ECO:0000256" key="9">
    <source>
        <dbReference type="ARBA" id="ARBA00038592"/>
    </source>
</evidence>
<dbReference type="OrthoDB" id="9803119at2"/>
<keyword evidence="7 10" id="KW-0238">DNA-binding</keyword>
<dbReference type="RefSeq" id="WP_074718267.1">
    <property type="nucleotide sequence ID" value="NZ_FNPG01000022.1"/>
</dbReference>
<dbReference type="InterPro" id="IPR042206">
    <property type="entry name" value="CRISPR-assoc_Cas1_C"/>
</dbReference>
<keyword evidence="8 10" id="KW-0464">Manganese</keyword>
<keyword evidence="12" id="KW-1185">Reference proteome</keyword>
<dbReference type="Pfam" id="PF01867">
    <property type="entry name" value="Cas_Cas1"/>
    <property type="match status" value="1"/>
</dbReference>
<evidence type="ECO:0000256" key="1">
    <source>
        <dbReference type="ARBA" id="ARBA00022722"/>
    </source>
</evidence>
<name>A0A1H3KUY1_9FIRM</name>